<evidence type="ECO:0008006" key="4">
    <source>
        <dbReference type="Google" id="ProtNLM"/>
    </source>
</evidence>
<feature type="region of interest" description="Disordered" evidence="1">
    <location>
        <begin position="164"/>
        <end position="203"/>
    </location>
</feature>
<dbReference type="EMBL" id="AJVK01033225">
    <property type="status" value="NOT_ANNOTATED_CDS"/>
    <property type="molecule type" value="Genomic_DNA"/>
</dbReference>
<name>A0A1B0GP89_PHLPP</name>
<proteinExistence type="predicted"/>
<protein>
    <recommendedName>
        <fullName evidence="4">PHD-type domain-containing protein</fullName>
    </recommendedName>
</protein>
<dbReference type="SUPFAM" id="SSF57903">
    <property type="entry name" value="FYVE/PHD zinc finger"/>
    <property type="match status" value="1"/>
</dbReference>
<dbReference type="Gene3D" id="3.30.40.10">
    <property type="entry name" value="Zinc/RING finger domain, C3HC4 (zinc finger)"/>
    <property type="match status" value="1"/>
</dbReference>
<evidence type="ECO:0000313" key="3">
    <source>
        <dbReference type="Proteomes" id="UP000092462"/>
    </source>
</evidence>
<feature type="compositionally biased region" description="Basic and acidic residues" evidence="1">
    <location>
        <begin position="221"/>
        <end position="237"/>
    </location>
</feature>
<dbReference type="VEuPathDB" id="VectorBase:PPAI006529"/>
<organism evidence="2 3">
    <name type="scientific">Phlebotomus papatasi</name>
    <name type="common">Sandfly</name>
    <dbReference type="NCBI Taxonomy" id="29031"/>
    <lineage>
        <taxon>Eukaryota</taxon>
        <taxon>Metazoa</taxon>
        <taxon>Ecdysozoa</taxon>
        <taxon>Arthropoda</taxon>
        <taxon>Hexapoda</taxon>
        <taxon>Insecta</taxon>
        <taxon>Pterygota</taxon>
        <taxon>Neoptera</taxon>
        <taxon>Endopterygota</taxon>
        <taxon>Diptera</taxon>
        <taxon>Nematocera</taxon>
        <taxon>Psychodoidea</taxon>
        <taxon>Psychodidae</taxon>
        <taxon>Phlebotomus</taxon>
        <taxon>Phlebotomus</taxon>
    </lineage>
</organism>
<sequence length="435" mass="49972">MSTAEASDYERDVVNEFKISNDLKDDIVYCQKVLRSYIKVHQICAIRLVKNAMSRSSLSILKQLENDIRDLMKDQRKLIGRLRKNIEKHHSTSEMSDTPLDTNLYNAYLSKILYYHFESTYNTIEPVNVQRRFTDGELIRKYGLENSSSIPPSPQKMQISLLKPKSERMSFSSGTSRGTRPPHMKVKRKKIKRNKNQYFRGGNAVKRSRMKLLAALKNAKSMRDKHMTPPRGIKNDSDSESSPSNSQSSAAPSEEDHVIMPNVCLPPEPPEPDSYNQESFLRFFGLYTHSYNEILKNRRPERRKRNVQSTARTDFHYDYHDLVTVKSGSVRGRRQLNWKAQRLSNEEKASVTSTPQSRSSTSSPVDSTPSTPTCVICCRPGEHQLKSCNFCTNLFHVICHDQAYDTADYRPGEFVCPSCMTLRKRMKSGQGSSRY</sequence>
<dbReference type="InterPro" id="IPR013083">
    <property type="entry name" value="Znf_RING/FYVE/PHD"/>
</dbReference>
<feature type="region of interest" description="Disordered" evidence="1">
    <location>
        <begin position="219"/>
        <end position="276"/>
    </location>
</feature>
<reference evidence="2" key="1">
    <citation type="submission" date="2022-08" db="UniProtKB">
        <authorList>
            <consortium name="EnsemblMetazoa"/>
        </authorList>
    </citation>
    <scope>IDENTIFICATION</scope>
    <source>
        <strain evidence="2">Israel</strain>
    </source>
</reference>
<dbReference type="VEuPathDB" id="VectorBase:PPAPM1_007596"/>
<dbReference type="EnsemblMetazoa" id="PPAI006529-RA">
    <property type="protein sequence ID" value="PPAI006529-PA"/>
    <property type="gene ID" value="PPAI006529"/>
</dbReference>
<dbReference type="AlphaFoldDB" id="A0A1B0GP89"/>
<feature type="region of interest" description="Disordered" evidence="1">
    <location>
        <begin position="339"/>
        <end position="371"/>
    </location>
</feature>
<keyword evidence="3" id="KW-1185">Reference proteome</keyword>
<accession>A0A1B0GP89</accession>
<evidence type="ECO:0000256" key="1">
    <source>
        <dbReference type="SAM" id="MobiDB-lite"/>
    </source>
</evidence>
<feature type="compositionally biased region" description="Low complexity" evidence="1">
    <location>
        <begin position="350"/>
        <end position="371"/>
    </location>
</feature>
<evidence type="ECO:0000313" key="2">
    <source>
        <dbReference type="EnsemblMetazoa" id="PPAI006529-PA"/>
    </source>
</evidence>
<dbReference type="CDD" id="cd15489">
    <property type="entry name" value="PHD_SF"/>
    <property type="match status" value="1"/>
</dbReference>
<dbReference type="Proteomes" id="UP000092462">
    <property type="component" value="Unassembled WGS sequence"/>
</dbReference>
<feature type="compositionally biased region" description="Basic residues" evidence="1">
    <location>
        <begin position="180"/>
        <end position="195"/>
    </location>
</feature>
<feature type="compositionally biased region" description="Low complexity" evidence="1">
    <location>
        <begin position="240"/>
        <end position="252"/>
    </location>
</feature>
<dbReference type="InterPro" id="IPR011011">
    <property type="entry name" value="Znf_FYVE_PHD"/>
</dbReference>
<feature type="compositionally biased region" description="Polar residues" evidence="1">
    <location>
        <begin position="169"/>
        <end position="178"/>
    </location>
</feature>